<sequence length="1661" mass="196649">MISSPKKKLKINEFEYKAINHNEKESTKEKININENKVIRHTNDNKNRKIWLCSKINSICDNLKIFRKKDDSEEKKKKNKRSFEDISKDTKEKKKEGNFRSSFGYLSLLKSLLHIYKFYTTNDVEYYVSSCVSSKYLEEQNCIQKDYDINDNEENHEEKLESFSEKEYITGKHKEQEKKTYNNKYNDIFVEIINEKSGFFFIFNTIFFTYLKNYYYFVDIVNILNYIGDNKSINKMDEKNKDILIYEQIALFVENNYDILIYNKKNSNNNIKNKYNNIISQKKLIGSVNNKSKDIEQIKINLESLKNNKSCEELLYISMNECNKKIYHELSKIPNLFHDIYEISDYSKNEIISDENHEKMMHHLNYKKNPTLYNDKNSCTSLEYDNFKNECNSLNSNSFKRNNLSLYNNENNILNEGNKEIKEENSEILENETHKSITVSECKDNKSKGYFIKKFLMNIFNRSKINNNINNENEISENIDDAVHINENINVLNFTDEKENTKETEYKEKYCSEKIGFIKNVNDKNTFGELRNSSNSAIKYEDEALQSSELHKTTYCNDRIKEQKGCKNENEKLRKKYKINNFENNESTNSESENVGPINNCLINNELKNSPSENKDIKNNELIEEYLENNNTINSNYDVHKELMKLKELNVNKEYIKNTNSISKEVNELFDEEFKKKELYESEFQKNIKVNDDDKLSNDSNFGITYSHKIEEEKYNSEKCKSENKSGGSEIKENNSVEETYSKEKEIDIDDLKEEEKKLDNSNSENKLNESELSYDELYYNKLNEVELGDNQIDDNKSNEVANNENIFEVEKNGNKVNESNVNNNQLNEHILNDSQLDKNLTSEDVQNNKYMNDNKHHESKSNEKISNHHTYKNEVNNDNNSDELYDNESNKNHLYDNCTNGDEPNKDGLIRLELDNKNLDEEEPYYIESNEIEVHNNELNDNKYENNKSNESESNNIPSNDNQSDDFDDNKLNEDESNDAEVNEDESNDAEVNEDESNDAEVNDEESNDEESHDKESNDKESSDEESNDEESHDKESNDAESNDEELNDEESNDEESHDKESNGAESNDEEVNDEESNDAESNDAESNERESNDAEVNDAESNDKESNDEESYENSLDESESINNKSDDYSEESGSDNYRKEKKKKKKYELEKMEGSENSDNILSFDKISPSNEIDDEQIINFLKNNKKISDKKYYREYLKNLLTCNKVCSIKDHSIEKGIFIKKVKKLCDLIKNKKFNDKYMNYWKCKVRFKCCKLQRAYKIFLAIICSIVKEINKLTKELNSMSNFIFINSGIENYLNEKNISIIEKIREDNDLIDNYFSENNIINDFFFNKNFSREEEKKKKYISYVPLENYKILLLCLKDIFNEKNLEEQLKNISYYIEFDNYIPNYCNFFYDKFKINCNYLYHIQSLYHNSAPTVECLNMFIACLNYNYSKIHKKKTLFKYELNNNYLSTLPFVYCCDIQVIKHLEFLKLKDTCQKIIKDNKIYENFLNHLFSYIFDESYFIIPFFTSYGKFLIIIKTNRNENSEISIDSLKNKNSITYDVIINSFVFPNDSSFHAIIHFSHIFIKCLKNFFKTRNSDENIPEISFANLLNIEKQQIIYQEIETNKNRNEIIINMFFLIESFFNNTKKIRVPKEFNQGLRFLYIIRLLEFFHEKD</sequence>
<feature type="region of interest" description="Disordered" evidence="2">
    <location>
        <begin position="714"/>
        <end position="770"/>
    </location>
</feature>
<dbReference type="OMA" id="ENETHKS"/>
<feature type="compositionally biased region" description="Acidic residues" evidence="2">
    <location>
        <begin position="976"/>
        <end position="1010"/>
    </location>
</feature>
<dbReference type="EMBL" id="CVMV01000083">
    <property type="protein sequence ID" value="CRG97022.1"/>
    <property type="molecule type" value="Genomic_DNA"/>
</dbReference>
<evidence type="ECO:0000313" key="4">
    <source>
        <dbReference type="Proteomes" id="UP000220797"/>
    </source>
</evidence>
<protein>
    <submittedName>
        <fullName evidence="3">Uncharacterized protein</fullName>
    </submittedName>
</protein>
<dbReference type="RefSeq" id="XP_028529825.1">
    <property type="nucleotide sequence ID" value="XM_028673365.1"/>
</dbReference>
<proteinExistence type="predicted"/>
<dbReference type="Proteomes" id="UP000220797">
    <property type="component" value="Unassembled WGS sequence"/>
</dbReference>
<name>A0A1J1GXK0_PLAGA</name>
<feature type="compositionally biased region" description="Acidic residues" evidence="2">
    <location>
        <begin position="1040"/>
        <end position="1055"/>
    </location>
</feature>
<feature type="compositionally biased region" description="Low complexity" evidence="2">
    <location>
        <begin position="953"/>
        <end position="963"/>
    </location>
</feature>
<accession>A0A1J1GXK0</accession>
<reference evidence="3" key="1">
    <citation type="submission" date="2015-04" db="EMBL/GenBank/DDBJ databases">
        <authorList>
            <consortium name="Pathogen Informatics"/>
        </authorList>
    </citation>
    <scope>NUCLEOTIDE SEQUENCE [LARGE SCALE GENOMIC DNA]</scope>
    <source>
        <strain evidence="3">8A</strain>
    </source>
</reference>
<feature type="compositionally biased region" description="Acidic residues" evidence="2">
    <location>
        <begin position="1068"/>
        <end position="1087"/>
    </location>
</feature>
<feature type="region of interest" description="Disordered" evidence="2">
    <location>
        <begin position="930"/>
        <end position="1155"/>
    </location>
</feature>
<evidence type="ECO:0000313" key="3">
    <source>
        <dbReference type="EMBL" id="CRG97022.1"/>
    </source>
</evidence>
<dbReference type="OrthoDB" id="372279at2759"/>
<evidence type="ECO:0000256" key="1">
    <source>
        <dbReference type="SAM" id="Coils"/>
    </source>
</evidence>
<feature type="region of interest" description="Disordered" evidence="2">
    <location>
        <begin position="851"/>
        <end position="906"/>
    </location>
</feature>
<feature type="compositionally biased region" description="Basic and acidic residues" evidence="2">
    <location>
        <begin position="933"/>
        <end position="952"/>
    </location>
</feature>
<feature type="compositionally biased region" description="Basic and acidic residues" evidence="2">
    <location>
        <begin position="853"/>
        <end position="867"/>
    </location>
</feature>
<feature type="compositionally biased region" description="Acidic residues" evidence="2">
    <location>
        <begin position="1095"/>
        <end position="1122"/>
    </location>
</feature>
<keyword evidence="1" id="KW-0175">Coiled coil</keyword>
<feature type="coiled-coil region" evidence="1">
    <location>
        <begin position="288"/>
        <end position="315"/>
    </location>
</feature>
<dbReference type="VEuPathDB" id="PlasmoDB:PGAL8A_00460200"/>
<organism evidence="3 4">
    <name type="scientific">Plasmodium gallinaceum</name>
    <dbReference type="NCBI Taxonomy" id="5849"/>
    <lineage>
        <taxon>Eukaryota</taxon>
        <taxon>Sar</taxon>
        <taxon>Alveolata</taxon>
        <taxon>Apicomplexa</taxon>
        <taxon>Aconoidasida</taxon>
        <taxon>Haemosporida</taxon>
        <taxon>Plasmodiidae</taxon>
        <taxon>Plasmodium</taxon>
        <taxon>Plasmodium (Haemamoeba)</taxon>
    </lineage>
</organism>
<feature type="compositionally biased region" description="Basic and acidic residues" evidence="2">
    <location>
        <begin position="714"/>
        <end position="746"/>
    </location>
</feature>
<evidence type="ECO:0000256" key="2">
    <source>
        <dbReference type="SAM" id="MobiDB-lite"/>
    </source>
</evidence>
<feature type="compositionally biased region" description="Basic and acidic residues" evidence="2">
    <location>
        <begin position="1011"/>
        <end position="1022"/>
    </location>
</feature>
<comment type="caution">
    <text evidence="3">The sequence shown here is derived from an EMBL/GenBank/DDBJ whole genome shotgun (WGS) entry which is preliminary data.</text>
</comment>
<dbReference type="GeneID" id="39733135"/>
<gene>
    <name evidence="3" type="ORF">PGAL8A_00460200</name>
</gene>
<keyword evidence="4" id="KW-1185">Reference proteome</keyword>